<dbReference type="GO" id="GO:0005886">
    <property type="term" value="C:plasma membrane"/>
    <property type="evidence" value="ECO:0007669"/>
    <property type="project" value="UniProtKB-SubCell"/>
</dbReference>
<name>A0A444XSS6_ARAHY</name>
<dbReference type="SUPFAM" id="SSF48403">
    <property type="entry name" value="Ankyrin repeat"/>
    <property type="match status" value="1"/>
</dbReference>
<dbReference type="Proteomes" id="UP000289738">
    <property type="component" value="Chromosome B09"/>
</dbReference>
<dbReference type="STRING" id="3818.A0A444XSS6"/>
<feature type="compositionally biased region" description="Low complexity" evidence="3">
    <location>
        <begin position="12"/>
        <end position="22"/>
    </location>
</feature>
<proteinExistence type="predicted"/>
<feature type="compositionally biased region" description="Polar residues" evidence="3">
    <location>
        <begin position="1"/>
        <end position="11"/>
    </location>
</feature>
<dbReference type="InterPro" id="IPR026961">
    <property type="entry name" value="PGG_dom"/>
</dbReference>
<evidence type="ECO:0000313" key="7">
    <source>
        <dbReference type="Proteomes" id="UP000289738"/>
    </source>
</evidence>
<keyword evidence="2" id="KW-0040">ANK repeat</keyword>
<accession>A0A444XSS6</accession>
<gene>
    <name evidence="6" type="ORF">Ahy_B09g098752</name>
</gene>
<dbReference type="InterPro" id="IPR036770">
    <property type="entry name" value="Ankyrin_rpt-contain_sf"/>
</dbReference>
<dbReference type="PROSITE" id="PS50088">
    <property type="entry name" value="ANK_REPEAT"/>
    <property type="match status" value="1"/>
</dbReference>
<feature type="repeat" description="ANK" evidence="2">
    <location>
        <begin position="61"/>
        <end position="83"/>
    </location>
</feature>
<dbReference type="AlphaFoldDB" id="A0A444XSS6"/>
<comment type="caution">
    <text evidence="6">The sequence shown here is derived from an EMBL/GenBank/DDBJ whole genome shotgun (WGS) entry which is preliminary data.</text>
</comment>
<feature type="transmembrane region" description="Helical" evidence="4">
    <location>
        <begin position="581"/>
        <end position="604"/>
    </location>
</feature>
<evidence type="ECO:0000256" key="3">
    <source>
        <dbReference type="SAM" id="MobiDB-lite"/>
    </source>
</evidence>
<dbReference type="InterPro" id="IPR000731">
    <property type="entry name" value="SSD"/>
</dbReference>
<keyword evidence="4" id="KW-0812">Transmembrane</keyword>
<feature type="domain" description="SSD" evidence="5">
    <location>
        <begin position="589"/>
        <end position="675"/>
    </location>
</feature>
<dbReference type="PROSITE" id="PS50156">
    <property type="entry name" value="SSD"/>
    <property type="match status" value="1"/>
</dbReference>
<feature type="region of interest" description="Disordered" evidence="3">
    <location>
        <begin position="1"/>
        <end position="22"/>
    </location>
</feature>
<feature type="transmembrane region" description="Helical" evidence="4">
    <location>
        <begin position="624"/>
        <end position="649"/>
    </location>
</feature>
<comment type="subcellular location">
    <subcellularLocation>
        <location evidence="1">Cell membrane</location>
        <topology evidence="1">Peripheral membrane protein</topology>
        <orientation evidence="1">Cytoplasmic side</orientation>
    </subcellularLocation>
</comment>
<evidence type="ECO:0000256" key="1">
    <source>
        <dbReference type="ARBA" id="ARBA00004413"/>
    </source>
</evidence>
<dbReference type="PANTHER" id="PTHR24177:SF329">
    <property type="entry name" value="ANKYRIN REPEAT PROTEIN"/>
    <property type="match status" value="1"/>
</dbReference>
<evidence type="ECO:0000256" key="2">
    <source>
        <dbReference type="PROSITE-ProRule" id="PRU00023"/>
    </source>
</evidence>
<dbReference type="Pfam" id="PF12796">
    <property type="entry name" value="Ank_2"/>
    <property type="match status" value="1"/>
</dbReference>
<protein>
    <recommendedName>
        <fullName evidence="5">SSD domain-containing protein</fullName>
    </recommendedName>
</protein>
<dbReference type="InterPro" id="IPR002110">
    <property type="entry name" value="Ankyrin_rpt"/>
</dbReference>
<dbReference type="PANTHER" id="PTHR24177">
    <property type="entry name" value="CASKIN"/>
    <property type="match status" value="1"/>
</dbReference>
<evidence type="ECO:0000256" key="4">
    <source>
        <dbReference type="SAM" id="Phobius"/>
    </source>
</evidence>
<keyword evidence="7" id="KW-1185">Reference proteome</keyword>
<dbReference type="SMART" id="SM00248">
    <property type="entry name" value="ANK"/>
    <property type="match status" value="2"/>
</dbReference>
<keyword evidence="4" id="KW-1133">Transmembrane helix</keyword>
<evidence type="ECO:0000259" key="5">
    <source>
        <dbReference type="PROSITE" id="PS50156"/>
    </source>
</evidence>
<dbReference type="Gene3D" id="1.25.40.20">
    <property type="entry name" value="Ankyrin repeat-containing domain"/>
    <property type="match status" value="1"/>
</dbReference>
<dbReference type="Pfam" id="PF13962">
    <property type="entry name" value="PGG"/>
    <property type="match status" value="1"/>
</dbReference>
<organism evidence="6 7">
    <name type="scientific">Arachis hypogaea</name>
    <name type="common">Peanut</name>
    <dbReference type="NCBI Taxonomy" id="3818"/>
    <lineage>
        <taxon>Eukaryota</taxon>
        <taxon>Viridiplantae</taxon>
        <taxon>Streptophyta</taxon>
        <taxon>Embryophyta</taxon>
        <taxon>Tracheophyta</taxon>
        <taxon>Spermatophyta</taxon>
        <taxon>Magnoliopsida</taxon>
        <taxon>eudicotyledons</taxon>
        <taxon>Gunneridae</taxon>
        <taxon>Pentapetalae</taxon>
        <taxon>rosids</taxon>
        <taxon>fabids</taxon>
        <taxon>Fabales</taxon>
        <taxon>Fabaceae</taxon>
        <taxon>Papilionoideae</taxon>
        <taxon>50 kb inversion clade</taxon>
        <taxon>dalbergioids sensu lato</taxon>
        <taxon>Dalbergieae</taxon>
        <taxon>Pterocarpus clade</taxon>
        <taxon>Arachis</taxon>
    </lineage>
</organism>
<evidence type="ECO:0000313" key="6">
    <source>
        <dbReference type="EMBL" id="RYQ92525.1"/>
    </source>
</evidence>
<reference evidence="6 7" key="1">
    <citation type="submission" date="2019-01" db="EMBL/GenBank/DDBJ databases">
        <title>Sequencing of cultivated peanut Arachis hypogaea provides insights into genome evolution and oil improvement.</title>
        <authorList>
            <person name="Chen X."/>
        </authorList>
    </citation>
    <scope>NUCLEOTIDE SEQUENCE [LARGE SCALE GENOMIC DNA]</scope>
    <source>
        <strain evidence="7">cv. Fuhuasheng</strain>
        <tissue evidence="6">Leaves</tissue>
    </source>
</reference>
<feature type="transmembrane region" description="Helical" evidence="4">
    <location>
        <begin position="655"/>
        <end position="673"/>
    </location>
</feature>
<keyword evidence="4" id="KW-0472">Membrane</keyword>
<dbReference type="PROSITE" id="PS50297">
    <property type="entry name" value="ANK_REP_REGION"/>
    <property type="match status" value="1"/>
</dbReference>
<dbReference type="EMBL" id="SDMP01000019">
    <property type="protein sequence ID" value="RYQ92525.1"/>
    <property type="molecule type" value="Genomic_DNA"/>
</dbReference>
<feature type="transmembrane region" description="Helical" evidence="4">
    <location>
        <begin position="542"/>
        <end position="561"/>
    </location>
</feature>
<sequence length="675" mass="75163">MEGPNPVSSAQGSTSGNSENASSSIMQYEALFRAVRNEDIDNTRKFLKEHPEALTARITSVGDTALHVAAMLGHLHIVEYLVELILENDLESVNNYGMTALQYAAYSWDESINIKIANCMVDKNQGLPAIASTNNWLPVTWALELGQIQLARYLYSVTPFEALLPENGAHGADLLALCYYSKMFDLALDLVRRCPRLVMRSRPSGDNFLVILAKTPSSYPQLPFWKRCLYSRIQVHLEPPSSLNQVVIPVSETNQTRHHHNKASLACPPGYSSAVKLEIEKFDGRINFGLWQIQVKDVLIQSGLHKALKEKISGYSSAVKLEIEKFDGRINFGLWQVQVNDVLIQSGLHKALKEKISGIMKEIYEAKLSDEQSRVLLRAACNAISPENIEEISKSGMEGAILMAAQRGNATLALKAQFSLLWTWTKDERRIFSVAVQYRQASVYNLLHGLILKPLFPSSDDAYGNYMLHMAGMLAPPEQLNPIPGALLQMQRELQWFKEVESITPPYVKQQLNNGNLTPRELFTKEHKELVKEGEKWTKGTAGSCGVVAALVATITFAAAFTVPGGNDQIKGYPIFLHKNLFMLFIISDAVSLFSSTTSLLMFLGFLTSRYAEDDFLKSLPTKLIIGLSAMFISLATMMAAFCTALFLMLQHRSWIVISITFLASIPFPLLCIGM</sequence>